<comment type="caution">
    <text evidence="1">The sequence shown here is derived from an EMBL/GenBank/DDBJ whole genome shotgun (WGS) entry which is preliminary data.</text>
</comment>
<accession>A0A229TH85</accession>
<proteinExistence type="predicted"/>
<keyword evidence="2" id="KW-1185">Reference proteome</keyword>
<dbReference type="Proteomes" id="UP000215199">
    <property type="component" value="Unassembled WGS sequence"/>
</dbReference>
<dbReference type="AlphaFoldDB" id="A0A229TH85"/>
<name>A0A229TH85_9PSEU</name>
<protein>
    <submittedName>
        <fullName evidence="1">Uncharacterized protein</fullName>
    </submittedName>
</protein>
<sequence>MELMPLQIDLPPGFAGMPVGSDDKMNRSRAWMVAENVAAGAGKSVEEFGSYLMALVPTMQANGIRVFGKFAVGPREGDVATLTLGVAQWPDTAPGSRDAVVAALAEQYRGRHKRAVVQPVRLPIGPAVVAISGGEFHLPGQDVRTQIKAEYQIPLPDRRSVVILSVVADSEDAWPAIADATAKVAWSLRGGEVAR</sequence>
<evidence type="ECO:0000313" key="2">
    <source>
        <dbReference type="Proteomes" id="UP000215199"/>
    </source>
</evidence>
<reference evidence="2" key="1">
    <citation type="submission" date="2017-07" db="EMBL/GenBank/DDBJ databases">
        <title>Comparative genome mining reveals phylogenetic distribution patterns of secondary metabolites in Amycolatopsis.</title>
        <authorList>
            <person name="Adamek M."/>
            <person name="Alanjary M."/>
            <person name="Sales-Ortells H."/>
            <person name="Goodfellow M."/>
            <person name="Bull A.T."/>
            <person name="Kalinowski J."/>
            <person name="Ziemert N."/>
        </authorList>
    </citation>
    <scope>NUCLEOTIDE SEQUENCE [LARGE SCALE GENOMIC DNA]</scope>
    <source>
        <strain evidence="2">H5</strain>
    </source>
</reference>
<gene>
    <name evidence="1" type="ORF">CF165_04605</name>
</gene>
<dbReference type="OrthoDB" id="3636379at2"/>
<dbReference type="EMBL" id="NMUL01000005">
    <property type="protein sequence ID" value="OXM70370.1"/>
    <property type="molecule type" value="Genomic_DNA"/>
</dbReference>
<evidence type="ECO:0000313" key="1">
    <source>
        <dbReference type="EMBL" id="OXM70370.1"/>
    </source>
</evidence>
<organism evidence="1 2">
    <name type="scientific">Amycolatopsis vastitatis</name>
    <dbReference type="NCBI Taxonomy" id="1905142"/>
    <lineage>
        <taxon>Bacteria</taxon>
        <taxon>Bacillati</taxon>
        <taxon>Actinomycetota</taxon>
        <taxon>Actinomycetes</taxon>
        <taxon>Pseudonocardiales</taxon>
        <taxon>Pseudonocardiaceae</taxon>
        <taxon>Amycolatopsis</taxon>
    </lineage>
</organism>